<dbReference type="InterPro" id="IPR020084">
    <property type="entry name" value="NUDIX_hydrolase_CS"/>
</dbReference>
<gene>
    <name evidence="5" type="ORF">C9J12_28325</name>
</gene>
<feature type="domain" description="Nudix hydrolase" evidence="4">
    <location>
        <begin position="2"/>
        <end position="137"/>
    </location>
</feature>
<evidence type="ECO:0000256" key="1">
    <source>
        <dbReference type="ARBA" id="ARBA00001946"/>
    </source>
</evidence>
<dbReference type="PANTHER" id="PTHR43046:SF14">
    <property type="entry name" value="MUTT_NUDIX FAMILY PROTEIN"/>
    <property type="match status" value="1"/>
</dbReference>
<keyword evidence="2 3" id="KW-0378">Hydrolase</keyword>
<dbReference type="OrthoDB" id="9791228at2"/>
<comment type="caution">
    <text evidence="5">The sequence shown here is derived from an EMBL/GenBank/DDBJ whole genome shotgun (WGS) entry which is preliminary data.</text>
</comment>
<evidence type="ECO:0000256" key="3">
    <source>
        <dbReference type="RuleBase" id="RU003476"/>
    </source>
</evidence>
<proteinExistence type="inferred from homology"/>
<sequence length="148" mass="17237">MSPRLSIRAVFYKDDKILLCKHHDDRGFWYITPGGGVEHGETLEDAFHREIKEEVGLQAEMGKVLCIRDLISDRQPTPYLPEHFHQVEIFVEGINPVFAYDAHNMDPAQIGYEWVKLDDLPKLLFFPSSLVDIFQYKKFSDIYLGHKL</sequence>
<dbReference type="PROSITE" id="PS51462">
    <property type="entry name" value="NUDIX"/>
    <property type="match status" value="1"/>
</dbReference>
<dbReference type="InterPro" id="IPR015797">
    <property type="entry name" value="NUDIX_hydrolase-like_dom_sf"/>
</dbReference>
<dbReference type="SUPFAM" id="SSF55811">
    <property type="entry name" value="Nudix"/>
    <property type="match status" value="1"/>
</dbReference>
<dbReference type="InterPro" id="IPR000086">
    <property type="entry name" value="NUDIX_hydrolase_dom"/>
</dbReference>
<dbReference type="EMBL" id="PYMJ01000059">
    <property type="protein sequence ID" value="PSU43241.1"/>
    <property type="molecule type" value="Genomic_DNA"/>
</dbReference>
<evidence type="ECO:0000256" key="2">
    <source>
        <dbReference type="ARBA" id="ARBA00022801"/>
    </source>
</evidence>
<evidence type="ECO:0000313" key="6">
    <source>
        <dbReference type="Proteomes" id="UP000240987"/>
    </source>
</evidence>
<comment type="cofactor">
    <cofactor evidence="1">
        <name>Mg(2+)</name>
        <dbReference type="ChEBI" id="CHEBI:18420"/>
    </cofactor>
</comment>
<organism evidence="5 6">
    <name type="scientific">Photobacterium frigidiphilum</name>
    <dbReference type="NCBI Taxonomy" id="264736"/>
    <lineage>
        <taxon>Bacteria</taxon>
        <taxon>Pseudomonadati</taxon>
        <taxon>Pseudomonadota</taxon>
        <taxon>Gammaproteobacteria</taxon>
        <taxon>Vibrionales</taxon>
        <taxon>Vibrionaceae</taxon>
        <taxon>Photobacterium</taxon>
    </lineage>
</organism>
<keyword evidence="6" id="KW-1185">Reference proteome</keyword>
<name>A0A2T3J6F5_9GAMM</name>
<comment type="similarity">
    <text evidence="3">Belongs to the Nudix hydrolase family.</text>
</comment>
<dbReference type="AlphaFoldDB" id="A0A2T3J6F5"/>
<dbReference type="PANTHER" id="PTHR43046">
    <property type="entry name" value="GDP-MANNOSE MANNOSYL HYDROLASE"/>
    <property type="match status" value="1"/>
</dbReference>
<dbReference type="Pfam" id="PF00293">
    <property type="entry name" value="NUDIX"/>
    <property type="match status" value="1"/>
</dbReference>
<dbReference type="Proteomes" id="UP000240987">
    <property type="component" value="Unassembled WGS sequence"/>
</dbReference>
<dbReference type="GO" id="GO:0016787">
    <property type="term" value="F:hydrolase activity"/>
    <property type="evidence" value="ECO:0007669"/>
    <property type="project" value="UniProtKB-KW"/>
</dbReference>
<dbReference type="RefSeq" id="WP_107246482.1">
    <property type="nucleotide sequence ID" value="NZ_PYMJ01000059.1"/>
</dbReference>
<reference evidence="5 6" key="1">
    <citation type="submission" date="2018-01" db="EMBL/GenBank/DDBJ databases">
        <title>Whole genome sequencing of Histamine producing bacteria.</title>
        <authorList>
            <person name="Butler K."/>
        </authorList>
    </citation>
    <scope>NUCLEOTIDE SEQUENCE [LARGE SCALE GENOMIC DNA]</scope>
    <source>
        <strain evidence="5 6">JCM 12947</strain>
    </source>
</reference>
<dbReference type="Gene3D" id="3.90.79.10">
    <property type="entry name" value="Nucleoside Triphosphate Pyrophosphohydrolase"/>
    <property type="match status" value="1"/>
</dbReference>
<dbReference type="InterPro" id="IPR020476">
    <property type="entry name" value="Nudix_hydrolase"/>
</dbReference>
<evidence type="ECO:0000313" key="5">
    <source>
        <dbReference type="EMBL" id="PSU43241.1"/>
    </source>
</evidence>
<protein>
    <submittedName>
        <fullName evidence="5">DNA mismatch repair protein MutT</fullName>
    </submittedName>
</protein>
<dbReference type="PRINTS" id="PR00502">
    <property type="entry name" value="NUDIXFAMILY"/>
</dbReference>
<dbReference type="PROSITE" id="PS00893">
    <property type="entry name" value="NUDIX_BOX"/>
    <property type="match status" value="1"/>
</dbReference>
<evidence type="ECO:0000259" key="4">
    <source>
        <dbReference type="PROSITE" id="PS51462"/>
    </source>
</evidence>
<accession>A0A2T3J6F5</accession>